<gene>
    <name evidence="1" type="ORF">DPMN_080115</name>
</gene>
<keyword evidence="2" id="KW-1185">Reference proteome</keyword>
<dbReference type="AlphaFoldDB" id="A0A9D3YS12"/>
<evidence type="ECO:0000313" key="2">
    <source>
        <dbReference type="Proteomes" id="UP000828390"/>
    </source>
</evidence>
<reference evidence="1" key="2">
    <citation type="submission" date="2020-11" db="EMBL/GenBank/DDBJ databases">
        <authorList>
            <person name="McCartney M.A."/>
            <person name="Auch B."/>
            <person name="Kono T."/>
            <person name="Mallez S."/>
            <person name="Becker A."/>
            <person name="Gohl D.M."/>
            <person name="Silverstein K.A.T."/>
            <person name="Koren S."/>
            <person name="Bechman K.B."/>
            <person name="Herman A."/>
            <person name="Abrahante J.E."/>
            <person name="Garbe J."/>
        </authorList>
    </citation>
    <scope>NUCLEOTIDE SEQUENCE</scope>
    <source>
        <strain evidence="1">Duluth1</strain>
        <tissue evidence="1">Whole animal</tissue>
    </source>
</reference>
<name>A0A9D3YS12_DREPO</name>
<organism evidence="1 2">
    <name type="scientific">Dreissena polymorpha</name>
    <name type="common">Zebra mussel</name>
    <name type="synonym">Mytilus polymorpha</name>
    <dbReference type="NCBI Taxonomy" id="45954"/>
    <lineage>
        <taxon>Eukaryota</taxon>
        <taxon>Metazoa</taxon>
        <taxon>Spiralia</taxon>
        <taxon>Lophotrochozoa</taxon>
        <taxon>Mollusca</taxon>
        <taxon>Bivalvia</taxon>
        <taxon>Autobranchia</taxon>
        <taxon>Heteroconchia</taxon>
        <taxon>Euheterodonta</taxon>
        <taxon>Imparidentia</taxon>
        <taxon>Neoheterodontei</taxon>
        <taxon>Myida</taxon>
        <taxon>Dreissenoidea</taxon>
        <taxon>Dreissenidae</taxon>
        <taxon>Dreissena</taxon>
    </lineage>
</organism>
<evidence type="ECO:0000313" key="1">
    <source>
        <dbReference type="EMBL" id="KAH3705051.1"/>
    </source>
</evidence>
<dbReference type="Proteomes" id="UP000828390">
    <property type="component" value="Unassembled WGS sequence"/>
</dbReference>
<dbReference type="EMBL" id="JAIWYP010000015">
    <property type="protein sequence ID" value="KAH3705051.1"/>
    <property type="molecule type" value="Genomic_DNA"/>
</dbReference>
<protein>
    <submittedName>
        <fullName evidence="1">Uncharacterized protein</fullName>
    </submittedName>
</protein>
<accession>A0A9D3YS12</accession>
<reference evidence="1" key="1">
    <citation type="journal article" date="2019" name="bioRxiv">
        <title>The Genome of the Zebra Mussel, Dreissena polymorpha: A Resource for Invasive Species Research.</title>
        <authorList>
            <person name="McCartney M.A."/>
            <person name="Auch B."/>
            <person name="Kono T."/>
            <person name="Mallez S."/>
            <person name="Zhang Y."/>
            <person name="Obille A."/>
            <person name="Becker A."/>
            <person name="Abrahante J.E."/>
            <person name="Garbe J."/>
            <person name="Badalamenti J.P."/>
            <person name="Herman A."/>
            <person name="Mangelson H."/>
            <person name="Liachko I."/>
            <person name="Sullivan S."/>
            <person name="Sone E.D."/>
            <person name="Koren S."/>
            <person name="Silverstein K.A.T."/>
            <person name="Beckman K.B."/>
            <person name="Gohl D.M."/>
        </authorList>
    </citation>
    <scope>NUCLEOTIDE SEQUENCE</scope>
    <source>
        <strain evidence="1">Duluth1</strain>
        <tissue evidence="1">Whole animal</tissue>
    </source>
</reference>
<proteinExistence type="predicted"/>
<sequence>MIFDCFVLTHEVNCIRISQVGDWSATDGDGGVAVSECLLHYLLKEKVKQDGGEQTALMNTH</sequence>
<comment type="caution">
    <text evidence="1">The sequence shown here is derived from an EMBL/GenBank/DDBJ whole genome shotgun (WGS) entry which is preliminary data.</text>
</comment>